<dbReference type="NCBIfam" id="TIGR04382">
    <property type="entry name" value="myo_inos_iolC_N"/>
    <property type="match status" value="1"/>
</dbReference>
<protein>
    <recommendedName>
        <fullName evidence="6">5-dehydro-2-deoxygluconokinase</fullName>
        <ecNumber evidence="6">2.7.1.92</ecNumber>
    </recommendedName>
    <alternativeName>
        <fullName evidence="6">2-deoxy-5-keto-D-gluconate kinase</fullName>
        <shortName evidence="6">DKG kinase</shortName>
    </alternativeName>
</protein>
<dbReference type="HAMAP" id="MF_01668">
    <property type="entry name" value="IolC"/>
    <property type="match status" value="1"/>
</dbReference>
<gene>
    <name evidence="6 8" type="primary">iolC</name>
    <name evidence="8" type="ORF">PTI45_00076</name>
</gene>
<keyword evidence="5 6" id="KW-0067">ATP-binding</keyword>
<evidence type="ECO:0000256" key="6">
    <source>
        <dbReference type="HAMAP-Rule" id="MF_01668"/>
    </source>
</evidence>
<dbReference type="AlphaFoldDB" id="A0A1E3L9R8"/>
<keyword evidence="2 6" id="KW-0808">Transferase</keyword>
<dbReference type="InterPro" id="IPR002173">
    <property type="entry name" value="Carboh/pur_kinase_PfkB_CS"/>
</dbReference>
<dbReference type="Gene3D" id="2.20.150.10">
    <property type="entry name" value="putative 5-dehydro-2- deoxygluconokinase"/>
    <property type="match status" value="1"/>
</dbReference>
<organism evidence="8 9">
    <name type="scientific">Paenibacillus nuruki</name>
    <dbReference type="NCBI Taxonomy" id="1886670"/>
    <lineage>
        <taxon>Bacteria</taxon>
        <taxon>Bacillati</taxon>
        <taxon>Bacillota</taxon>
        <taxon>Bacilli</taxon>
        <taxon>Bacillales</taxon>
        <taxon>Paenibacillaceae</taxon>
        <taxon>Paenibacillus</taxon>
    </lineage>
</organism>
<comment type="pathway">
    <text evidence="6">Polyol metabolism; myo-inositol degradation into acetyl-CoA; acetyl-CoA from myo-inositol: step 5/7.</text>
</comment>
<dbReference type="InterPro" id="IPR050306">
    <property type="entry name" value="PfkB_Carbo_kinase"/>
</dbReference>
<dbReference type="InterPro" id="IPR029056">
    <property type="entry name" value="Ribokinase-like"/>
</dbReference>
<evidence type="ECO:0000256" key="5">
    <source>
        <dbReference type="ARBA" id="ARBA00022840"/>
    </source>
</evidence>
<dbReference type="Proteomes" id="UP000094578">
    <property type="component" value="Unassembled WGS sequence"/>
</dbReference>
<evidence type="ECO:0000259" key="7">
    <source>
        <dbReference type="Pfam" id="PF00294"/>
    </source>
</evidence>
<dbReference type="EC" id="2.7.1.92" evidence="6"/>
<dbReference type="UniPathway" id="UPA00076">
    <property type="reaction ID" value="UER00146"/>
</dbReference>
<evidence type="ECO:0000313" key="8">
    <source>
        <dbReference type="EMBL" id="ODP30567.1"/>
    </source>
</evidence>
<evidence type="ECO:0000256" key="3">
    <source>
        <dbReference type="ARBA" id="ARBA00022741"/>
    </source>
</evidence>
<evidence type="ECO:0000256" key="4">
    <source>
        <dbReference type="ARBA" id="ARBA00022777"/>
    </source>
</evidence>
<dbReference type="EMBL" id="MDER01000001">
    <property type="protein sequence ID" value="ODP30567.1"/>
    <property type="molecule type" value="Genomic_DNA"/>
</dbReference>
<keyword evidence="9" id="KW-1185">Reference proteome</keyword>
<evidence type="ECO:0000256" key="2">
    <source>
        <dbReference type="ARBA" id="ARBA00022679"/>
    </source>
</evidence>
<proteinExistence type="inferred from homology"/>
<name>A0A1E3L9R8_9BACL</name>
<dbReference type="PANTHER" id="PTHR43085">
    <property type="entry name" value="HEXOKINASE FAMILY MEMBER"/>
    <property type="match status" value="1"/>
</dbReference>
<dbReference type="STRING" id="1886670.PTI45_00076"/>
<accession>A0A1E3L9R8</accession>
<dbReference type="SUPFAM" id="SSF53613">
    <property type="entry name" value="Ribokinase-like"/>
    <property type="match status" value="1"/>
</dbReference>
<comment type="similarity">
    <text evidence="1 6">Belongs to the carbohydrate kinase PfkB family.</text>
</comment>
<comment type="caution">
    <text evidence="8">The sequence shown here is derived from an EMBL/GenBank/DDBJ whole genome shotgun (WGS) entry which is preliminary data.</text>
</comment>
<sequence>MKYELKSERVFDIIAIGRACIDLNATEYNRPMEETMTFTKYVGGSPVNIAIGSSKLGLKTGFIGKLADDQHGRFIANYIQNLGIDTTGVVIDRAGHKTGLAFTEIKSPEECSILMYRDNVADLYLEPSEVDEDYIRQTSTLLVSGTALSQSPSREAVLKAVSLARKHNVKVIFELDYRPYTWNSIEETAIYYALVAEQADIVIGTRDEFDILEHRKGENEQTIAYLFQHLPQLIVIKHGVEGSYAYTKIGQRFQSKAYITQVLKTFGAGDSYASAFLYALFAGKDIETALKYGSASASIVVSKHSSSEAMPTVNEIEQLITADEKEAQYR</sequence>
<dbReference type="GO" id="GO:0005524">
    <property type="term" value="F:ATP binding"/>
    <property type="evidence" value="ECO:0007669"/>
    <property type="project" value="UniProtKB-UniRule"/>
</dbReference>
<keyword evidence="3 6" id="KW-0547">Nucleotide-binding</keyword>
<feature type="domain" description="Carbohydrate kinase PfkB" evidence="7">
    <location>
        <begin position="12"/>
        <end position="312"/>
    </location>
</feature>
<dbReference type="PATRIC" id="fig|1886670.3.peg.75"/>
<comment type="function">
    <text evidence="6">Catalyzes the phosphorylation of 5-dehydro-2-deoxy-D-gluconate (2-deoxy-5-keto-D-gluconate or DKG) to 6-phospho-5-dehydro-2-deoxy-D-gluconate (DKGP).</text>
</comment>
<dbReference type="InterPro" id="IPR011611">
    <property type="entry name" value="PfkB_dom"/>
</dbReference>
<dbReference type="GO" id="GO:0047590">
    <property type="term" value="F:5-dehydro-2-deoxygluconokinase activity"/>
    <property type="evidence" value="ECO:0007669"/>
    <property type="project" value="UniProtKB-UniRule"/>
</dbReference>
<dbReference type="InterPro" id="IPR030830">
    <property type="entry name" value="Myo_inos_IolC"/>
</dbReference>
<comment type="catalytic activity">
    <reaction evidence="6">
        <text>5-dehydro-2-deoxy-D-gluconate + ATP = 6-phospho-5-dehydro-2-deoxy-D-gluconate + ADP + H(+)</text>
        <dbReference type="Rhea" id="RHEA:13497"/>
        <dbReference type="ChEBI" id="CHEBI:15378"/>
        <dbReference type="ChEBI" id="CHEBI:16669"/>
        <dbReference type="ChEBI" id="CHEBI:30616"/>
        <dbReference type="ChEBI" id="CHEBI:57949"/>
        <dbReference type="ChEBI" id="CHEBI:456216"/>
        <dbReference type="EC" id="2.7.1.92"/>
    </reaction>
</comment>
<dbReference type="PANTHER" id="PTHR43085:SF49">
    <property type="entry name" value="5-DEHYDRO-2-DEOXYGLUCONOKINASE"/>
    <property type="match status" value="1"/>
</dbReference>
<evidence type="ECO:0000313" key="9">
    <source>
        <dbReference type="Proteomes" id="UP000094578"/>
    </source>
</evidence>
<dbReference type="RefSeq" id="WP_069325580.1">
    <property type="nucleotide sequence ID" value="NZ_MDER01000001.1"/>
</dbReference>
<evidence type="ECO:0000256" key="1">
    <source>
        <dbReference type="ARBA" id="ARBA00010688"/>
    </source>
</evidence>
<reference evidence="8 9" key="1">
    <citation type="submission" date="2016-08" db="EMBL/GenBank/DDBJ databases">
        <title>Genome sequencing of Paenibacillus sp. TI45-13ar, isolated from Korean traditional nuruk.</title>
        <authorList>
            <person name="Kim S.-J."/>
        </authorList>
    </citation>
    <scope>NUCLEOTIDE SEQUENCE [LARGE SCALE GENOMIC DNA]</scope>
    <source>
        <strain evidence="8 9">TI45-13ar</strain>
    </source>
</reference>
<dbReference type="InterPro" id="IPR022841">
    <property type="entry name" value="DKG_kinase_firmi"/>
</dbReference>
<keyword evidence="4 6" id="KW-0418">Kinase</keyword>
<dbReference type="GO" id="GO:0019310">
    <property type="term" value="P:inositol catabolic process"/>
    <property type="evidence" value="ECO:0007669"/>
    <property type="project" value="UniProtKB-UniRule"/>
</dbReference>
<dbReference type="Gene3D" id="3.40.1190.20">
    <property type="match status" value="1"/>
</dbReference>
<dbReference type="InterPro" id="IPR023314">
    <property type="entry name" value="Myo_inos_IolC-like_sf"/>
</dbReference>
<dbReference type="CDD" id="cd01166">
    <property type="entry name" value="KdgK"/>
    <property type="match status" value="1"/>
</dbReference>
<dbReference type="PROSITE" id="PS00584">
    <property type="entry name" value="PFKB_KINASES_2"/>
    <property type="match status" value="1"/>
</dbReference>
<dbReference type="Pfam" id="PF00294">
    <property type="entry name" value="PfkB"/>
    <property type="match status" value="1"/>
</dbReference>